<gene>
    <name evidence="1" type="ORF">NM688_g5902</name>
</gene>
<comment type="caution">
    <text evidence="1">The sequence shown here is derived from an EMBL/GenBank/DDBJ whole genome shotgun (WGS) entry which is preliminary data.</text>
</comment>
<keyword evidence="2" id="KW-1185">Reference proteome</keyword>
<reference evidence="1" key="1">
    <citation type="submission" date="2022-07" db="EMBL/GenBank/DDBJ databases">
        <title>Genome Sequence of Phlebia brevispora.</title>
        <authorList>
            <person name="Buettner E."/>
        </authorList>
    </citation>
    <scope>NUCLEOTIDE SEQUENCE</scope>
    <source>
        <strain evidence="1">MPL23</strain>
    </source>
</reference>
<accession>A0ACC1SMW0</accession>
<evidence type="ECO:0000313" key="1">
    <source>
        <dbReference type="EMBL" id="KAJ3543063.1"/>
    </source>
</evidence>
<evidence type="ECO:0000313" key="2">
    <source>
        <dbReference type="Proteomes" id="UP001148662"/>
    </source>
</evidence>
<proteinExistence type="predicted"/>
<name>A0ACC1SMW0_9APHY</name>
<organism evidence="1 2">
    <name type="scientific">Phlebia brevispora</name>
    <dbReference type="NCBI Taxonomy" id="194682"/>
    <lineage>
        <taxon>Eukaryota</taxon>
        <taxon>Fungi</taxon>
        <taxon>Dikarya</taxon>
        <taxon>Basidiomycota</taxon>
        <taxon>Agaricomycotina</taxon>
        <taxon>Agaricomycetes</taxon>
        <taxon>Polyporales</taxon>
        <taxon>Meruliaceae</taxon>
        <taxon>Phlebia</taxon>
    </lineage>
</organism>
<sequence length="98" mass="11649">MRRQHNGRMRPLYSAFTFTQSRTRYDLKYDVQSLIASNMRLQQEVQNLEKGHADVRYLMTQEQWTLQARNERLQRIVADTKAQLGQMEQQVQVSPAHV</sequence>
<dbReference type="Proteomes" id="UP001148662">
    <property type="component" value="Unassembled WGS sequence"/>
</dbReference>
<dbReference type="EMBL" id="JANHOG010001140">
    <property type="protein sequence ID" value="KAJ3543063.1"/>
    <property type="molecule type" value="Genomic_DNA"/>
</dbReference>
<protein>
    <submittedName>
        <fullName evidence="1">Uncharacterized protein</fullName>
    </submittedName>
</protein>